<feature type="region of interest" description="Disordered" evidence="6">
    <location>
        <begin position="786"/>
        <end position="805"/>
    </location>
</feature>
<feature type="compositionally biased region" description="Pro residues" evidence="6">
    <location>
        <begin position="1158"/>
        <end position="1170"/>
    </location>
</feature>
<dbReference type="Gene3D" id="2.60.40.150">
    <property type="entry name" value="C2 domain"/>
    <property type="match status" value="2"/>
</dbReference>
<dbReference type="EMBL" id="BAABUK010000006">
    <property type="protein sequence ID" value="GAA5809804.1"/>
    <property type="molecule type" value="Genomic_DNA"/>
</dbReference>
<keyword evidence="2" id="KW-0813">Transport</keyword>
<dbReference type="PANTHER" id="PTHR47348">
    <property type="entry name" value="MEIOTICALLY UP-REGULATED GENE 190 PROTEIN"/>
    <property type="match status" value="1"/>
</dbReference>
<keyword evidence="10" id="KW-1185">Reference proteome</keyword>
<feature type="compositionally biased region" description="Basic and acidic residues" evidence="6">
    <location>
        <begin position="62"/>
        <end position="75"/>
    </location>
</feature>
<dbReference type="InterPro" id="IPR000008">
    <property type="entry name" value="C2_dom"/>
</dbReference>
<comment type="subcellular location">
    <subcellularLocation>
        <location evidence="1">Membrane</location>
    </subcellularLocation>
</comment>
<sequence>MVRTFFKVSFYKMSNLGQDPREKPTDLQNILQGDDSQHGLNTTLNNTTPSDFAVPGGSNPDRYMDSHNNGDHDPTGRFNPSGGLPDYARGQPGDPTFTRQTAPLMGVKHVDDEDEGFRFGDPANSQTFVQNEPRAAELAPKLGEKRADEPEGDRIGLDPNNLPITTTTTIQNASPEGTRLPSDATEKKYTDGSKLPPENLKSEEDPSTTGPFKNESLLEPPKKCFKLDYRQPLRLNSPIVFVYGLERMGVKYLVMSAMLCLYLGQSGYGISSLLMASITGVAAFYMLSSSVLKSINWQIEKIEGAQIVRTTLSEKSNGETMEWFNVIIEKIWRSIDPQVFAVVEDILEDTISRVTPKIIKAVKVCDFDLGVESPRIEKINVFPPKSGQPSDSIFGEAEFTLGMDRNDTHTANYKPHTSSTPGFSIRFKTTVGAAVDVRGELTKLSGKIRFKIITAPEPPFVSRVTISFIKAPEIETAVMPISKRLNIMRLPMLKTIVNQGVKLGFKGLVDPKSLTIDVPPLMIGALIDTNAIGVVKAEIRGAKNLNSVTGDVQDSYVTFSLSDRPDSNVKSTRVLSRNSDPIWNENLYQLITTEDITNEVFLNIKVWEADKLHSDKLWGSISIATKDAVHATLDKYGNVSSWFTDERVIYDGWAPIDGKTENSSDMHLNFRLSFHPKYLTPVPTVHDHTKTKKAKKEKAKKKEEEKARKELEKLEKQEDKSILKHPMDTKSPYTVKKLDGANLTGEKTMNERPNLENGAVHIVSSHGQDVNRTELITHDHEETYTYGAPVEDGSSDDDEGEPVSPLHTSGILSVKIVKASDLEIIDPQVIFFKKRRHPYKSSQSVSPYADIYINDNKVFRTRTKLNTSHPNWNAVSECFINNFETAYIRISVKTNIDLEENPVIGTAMLKLSDLFCTRSKKSKESIKWVSLSNGIGYGKVLLDLKYKPVKMVLPRELSGADVGTLVIDSIQLIDVRSPMLHDKLLSTKATVSLNVEPKITRELNSNLLNQIQDTVGWFRSNLYLPVMMRYRSAVCIQLSQGSGRKCTARLWMKEIYDYDWQDISVALRNYTDEEASDEVSWGDEGPCGRIVIRLKFVPGFAPVHTELPAFTTDMLGADPFQNDDTRDKAHLLVRHEGTENYAIDPRLDKEQKSVNEPLAPPEKLAPPLVKPKPHQPIILKQTENEEGPAANGAIPNNAIPNNAISNTEERRTSGTSVTFDDYRRVSTGSNTFIVSDKAPSTSVDATLNSSYRHPTNTSDTTNKRQSTLSGASIFDDERFIHRNSGTVYSDNKINQVVETETAGYLDSMQDDLENSKIKKYKLMRKLAKGKDVLSKKVNSLRQGYNSQARAIKAIAEET</sequence>
<proteinExistence type="predicted"/>
<keyword evidence="3" id="KW-0445">Lipid transport</keyword>
<feature type="compositionally biased region" description="Polar residues" evidence="6">
    <location>
        <begin position="38"/>
        <end position="50"/>
    </location>
</feature>
<feature type="compositionally biased region" description="Basic and acidic residues" evidence="6">
    <location>
        <begin position="700"/>
        <end position="719"/>
    </location>
</feature>
<feature type="compositionally biased region" description="Basic and acidic residues" evidence="6">
    <location>
        <begin position="142"/>
        <end position="156"/>
    </location>
</feature>
<feature type="domain" description="C2" evidence="7">
    <location>
        <begin position="510"/>
        <end position="643"/>
    </location>
</feature>
<feature type="region of interest" description="Disordered" evidence="6">
    <location>
        <begin position="15"/>
        <end position="215"/>
    </location>
</feature>
<dbReference type="InterPro" id="IPR035892">
    <property type="entry name" value="C2_domain_sf"/>
</dbReference>
<evidence type="ECO:0000256" key="4">
    <source>
        <dbReference type="ARBA" id="ARBA00023121"/>
    </source>
</evidence>
<dbReference type="Pfam" id="PF00168">
    <property type="entry name" value="C2"/>
    <property type="match status" value="2"/>
</dbReference>
<name>A0ABP9YSG8_9FUNG</name>
<gene>
    <name evidence="9" type="ORF">MFLAVUS_003219</name>
</gene>
<dbReference type="SUPFAM" id="SSF49562">
    <property type="entry name" value="C2 domain (Calcium/lipid-binding domain, CaLB)"/>
    <property type="match status" value="2"/>
</dbReference>
<keyword evidence="4" id="KW-0446">Lipid-binding</keyword>
<comment type="caution">
    <text evidence="9">The sequence shown here is derived from an EMBL/GenBank/DDBJ whole genome shotgun (WGS) entry which is preliminary data.</text>
</comment>
<evidence type="ECO:0000256" key="3">
    <source>
        <dbReference type="ARBA" id="ARBA00023055"/>
    </source>
</evidence>
<feature type="domain" description="C2" evidence="7">
    <location>
        <begin position="793"/>
        <end position="929"/>
    </location>
</feature>
<accession>A0ABP9YSG8</accession>
<dbReference type="Pfam" id="PF25669">
    <property type="entry name" value="SMP_MUG190-like"/>
    <property type="match status" value="1"/>
</dbReference>
<protein>
    <submittedName>
        <fullName evidence="9">Uncharacterized protein</fullName>
    </submittedName>
</protein>
<evidence type="ECO:0000256" key="2">
    <source>
        <dbReference type="ARBA" id="ARBA00022448"/>
    </source>
</evidence>
<dbReference type="PANTHER" id="PTHR47348:SF3">
    <property type="entry name" value="MEIOTICALLY UP-REGULATED GENE 190 PROTEIN"/>
    <property type="match status" value="1"/>
</dbReference>
<dbReference type="PROSITE" id="PS51847">
    <property type="entry name" value="SMP"/>
    <property type="match status" value="1"/>
</dbReference>
<dbReference type="SMART" id="SM00239">
    <property type="entry name" value="C2"/>
    <property type="match status" value="2"/>
</dbReference>
<feature type="compositionally biased region" description="Basic residues" evidence="6">
    <location>
        <begin position="689"/>
        <end position="699"/>
    </location>
</feature>
<evidence type="ECO:0000256" key="5">
    <source>
        <dbReference type="ARBA" id="ARBA00023136"/>
    </source>
</evidence>
<feature type="compositionally biased region" description="Low complexity" evidence="6">
    <location>
        <begin position="1187"/>
        <end position="1204"/>
    </location>
</feature>
<evidence type="ECO:0000259" key="7">
    <source>
        <dbReference type="PROSITE" id="PS50004"/>
    </source>
</evidence>
<keyword evidence="5" id="KW-0472">Membrane</keyword>
<evidence type="ECO:0000313" key="9">
    <source>
        <dbReference type="EMBL" id="GAA5809804.1"/>
    </source>
</evidence>
<feature type="region of interest" description="Disordered" evidence="6">
    <location>
        <begin position="1242"/>
        <end position="1264"/>
    </location>
</feature>
<feature type="region of interest" description="Disordered" evidence="6">
    <location>
        <begin position="1144"/>
        <end position="1172"/>
    </location>
</feature>
<dbReference type="InterPro" id="IPR031468">
    <property type="entry name" value="SMP_LBD"/>
</dbReference>
<dbReference type="Pfam" id="PF25331">
    <property type="entry name" value="C2_Mug190_3rd"/>
    <property type="match status" value="1"/>
</dbReference>
<dbReference type="PROSITE" id="PS50004">
    <property type="entry name" value="C2"/>
    <property type="match status" value="2"/>
</dbReference>
<evidence type="ECO:0000259" key="8">
    <source>
        <dbReference type="PROSITE" id="PS51847"/>
    </source>
</evidence>
<evidence type="ECO:0000256" key="6">
    <source>
        <dbReference type="SAM" id="MobiDB-lite"/>
    </source>
</evidence>
<dbReference type="InterPro" id="IPR057349">
    <property type="entry name" value="C2_Mug190_3rd"/>
</dbReference>
<feature type="domain" description="SMP-LTD" evidence="8">
    <location>
        <begin position="317"/>
        <end position="519"/>
    </location>
</feature>
<organism evidence="9 10">
    <name type="scientific">Mucor flavus</name>
    <dbReference type="NCBI Taxonomy" id="439312"/>
    <lineage>
        <taxon>Eukaryota</taxon>
        <taxon>Fungi</taxon>
        <taxon>Fungi incertae sedis</taxon>
        <taxon>Mucoromycota</taxon>
        <taxon>Mucoromycotina</taxon>
        <taxon>Mucoromycetes</taxon>
        <taxon>Mucorales</taxon>
        <taxon>Mucorineae</taxon>
        <taxon>Mucoraceae</taxon>
        <taxon>Mucor</taxon>
    </lineage>
</organism>
<dbReference type="Proteomes" id="UP001473302">
    <property type="component" value="Unassembled WGS sequence"/>
</dbReference>
<evidence type="ECO:0000313" key="10">
    <source>
        <dbReference type="Proteomes" id="UP001473302"/>
    </source>
</evidence>
<evidence type="ECO:0000256" key="1">
    <source>
        <dbReference type="ARBA" id="ARBA00004370"/>
    </source>
</evidence>
<feature type="region of interest" description="Disordered" evidence="6">
    <location>
        <begin position="1186"/>
        <end position="1219"/>
    </location>
</feature>
<reference evidence="9 10" key="1">
    <citation type="submission" date="2024-04" db="EMBL/GenBank/DDBJ databases">
        <title>genome sequences of Mucor flavus KT1a and Helicostylum pulchrum KT1b strains isolated from the surface of a dry-aged beef.</title>
        <authorList>
            <person name="Toyotome T."/>
            <person name="Hosono M."/>
            <person name="Torimaru M."/>
            <person name="Fukuda K."/>
            <person name="Mikami N."/>
        </authorList>
    </citation>
    <scope>NUCLEOTIDE SEQUENCE [LARGE SCALE GENOMIC DNA]</scope>
    <source>
        <strain evidence="9 10">KT1a</strain>
    </source>
</reference>
<feature type="region of interest" description="Disordered" evidence="6">
    <location>
        <begin position="683"/>
        <end position="719"/>
    </location>
</feature>